<name>A0A834XE14_9FABA</name>
<comment type="caution">
    <text evidence="1">The sequence shown here is derived from an EMBL/GenBank/DDBJ whole genome shotgun (WGS) entry which is preliminary data.</text>
</comment>
<reference evidence="1" key="1">
    <citation type="submission" date="2020-09" db="EMBL/GenBank/DDBJ databases">
        <title>Genome-Enabled Discovery of Anthraquinone Biosynthesis in Senna tora.</title>
        <authorList>
            <person name="Kang S.-H."/>
            <person name="Pandey R.P."/>
            <person name="Lee C.-M."/>
            <person name="Sim J.-S."/>
            <person name="Jeong J.-T."/>
            <person name="Choi B.-S."/>
            <person name="Jung M."/>
            <person name="Ginzburg D."/>
            <person name="Zhao K."/>
            <person name="Won S.Y."/>
            <person name="Oh T.-J."/>
            <person name="Yu Y."/>
            <person name="Kim N.-H."/>
            <person name="Lee O.R."/>
            <person name="Lee T.-H."/>
            <person name="Bashyal P."/>
            <person name="Kim T.-S."/>
            <person name="Lee W.-H."/>
            <person name="Kawkins C."/>
            <person name="Kim C.-K."/>
            <person name="Kim J.S."/>
            <person name="Ahn B.O."/>
            <person name="Rhee S.Y."/>
            <person name="Sohng J.K."/>
        </authorList>
    </citation>
    <scope>NUCLEOTIDE SEQUENCE</scope>
    <source>
        <tissue evidence="1">Leaf</tissue>
    </source>
</reference>
<protein>
    <submittedName>
        <fullName evidence="1">Uncharacterized protein</fullName>
    </submittedName>
</protein>
<dbReference type="AlphaFoldDB" id="A0A834XE14"/>
<organism evidence="1 2">
    <name type="scientific">Senna tora</name>
    <dbReference type="NCBI Taxonomy" id="362788"/>
    <lineage>
        <taxon>Eukaryota</taxon>
        <taxon>Viridiplantae</taxon>
        <taxon>Streptophyta</taxon>
        <taxon>Embryophyta</taxon>
        <taxon>Tracheophyta</taxon>
        <taxon>Spermatophyta</taxon>
        <taxon>Magnoliopsida</taxon>
        <taxon>eudicotyledons</taxon>
        <taxon>Gunneridae</taxon>
        <taxon>Pentapetalae</taxon>
        <taxon>rosids</taxon>
        <taxon>fabids</taxon>
        <taxon>Fabales</taxon>
        <taxon>Fabaceae</taxon>
        <taxon>Caesalpinioideae</taxon>
        <taxon>Cassia clade</taxon>
        <taxon>Senna</taxon>
    </lineage>
</organism>
<accession>A0A834XE14</accession>
<dbReference type="Proteomes" id="UP000634136">
    <property type="component" value="Unassembled WGS sequence"/>
</dbReference>
<gene>
    <name evidence="1" type="ORF">G2W53_004840</name>
</gene>
<sequence>MAGKDLFEGCLHRVNEFLNEIRLGGEDFINRLIVSMVGEDLFNGCLQRVNEFLNEVDLEGADANHLILVGVVAYSQTRPRYPTCL</sequence>
<dbReference type="EMBL" id="JAAIUW010000002">
    <property type="protein sequence ID" value="KAF7842542.1"/>
    <property type="molecule type" value="Genomic_DNA"/>
</dbReference>
<keyword evidence="2" id="KW-1185">Reference proteome</keyword>
<proteinExistence type="predicted"/>
<evidence type="ECO:0000313" key="2">
    <source>
        <dbReference type="Proteomes" id="UP000634136"/>
    </source>
</evidence>
<evidence type="ECO:0000313" key="1">
    <source>
        <dbReference type="EMBL" id="KAF7842542.1"/>
    </source>
</evidence>